<reference evidence="1" key="2">
    <citation type="journal article" date="2015" name="Data Brief">
        <title>Shoot transcriptome of the giant reed, Arundo donax.</title>
        <authorList>
            <person name="Barrero R.A."/>
            <person name="Guerrero F.D."/>
            <person name="Moolhuijzen P."/>
            <person name="Goolsby J.A."/>
            <person name="Tidwell J."/>
            <person name="Bellgard S.E."/>
            <person name="Bellgard M.I."/>
        </authorList>
    </citation>
    <scope>NUCLEOTIDE SEQUENCE</scope>
    <source>
        <tissue evidence="1">Shoot tissue taken approximately 20 cm above the soil surface</tissue>
    </source>
</reference>
<dbReference type="EMBL" id="GBRH01244147">
    <property type="protein sequence ID" value="JAD53748.1"/>
    <property type="molecule type" value="Transcribed_RNA"/>
</dbReference>
<name>A0A0A9AV49_ARUDO</name>
<protein>
    <submittedName>
        <fullName evidence="1">Uncharacterized protein</fullName>
    </submittedName>
</protein>
<dbReference type="AlphaFoldDB" id="A0A0A9AV49"/>
<evidence type="ECO:0000313" key="1">
    <source>
        <dbReference type="EMBL" id="JAD53748.1"/>
    </source>
</evidence>
<organism evidence="1">
    <name type="scientific">Arundo donax</name>
    <name type="common">Giant reed</name>
    <name type="synonym">Donax arundinaceus</name>
    <dbReference type="NCBI Taxonomy" id="35708"/>
    <lineage>
        <taxon>Eukaryota</taxon>
        <taxon>Viridiplantae</taxon>
        <taxon>Streptophyta</taxon>
        <taxon>Embryophyta</taxon>
        <taxon>Tracheophyta</taxon>
        <taxon>Spermatophyta</taxon>
        <taxon>Magnoliopsida</taxon>
        <taxon>Liliopsida</taxon>
        <taxon>Poales</taxon>
        <taxon>Poaceae</taxon>
        <taxon>PACMAD clade</taxon>
        <taxon>Arundinoideae</taxon>
        <taxon>Arundineae</taxon>
        <taxon>Arundo</taxon>
    </lineage>
</organism>
<proteinExistence type="predicted"/>
<accession>A0A0A9AV49</accession>
<reference evidence="1" key="1">
    <citation type="submission" date="2014-09" db="EMBL/GenBank/DDBJ databases">
        <authorList>
            <person name="Magalhaes I.L.F."/>
            <person name="Oliveira U."/>
            <person name="Santos F.R."/>
            <person name="Vidigal T.H.D.A."/>
            <person name="Brescovit A.D."/>
            <person name="Santos A.J."/>
        </authorList>
    </citation>
    <scope>NUCLEOTIDE SEQUENCE</scope>
    <source>
        <tissue evidence="1">Shoot tissue taken approximately 20 cm above the soil surface</tissue>
    </source>
</reference>
<sequence length="73" mass="8620">MCMTHSQKYHFQFPFLASIFCTGHFQIETLQQEVICRLFHAKLSWTLACISRGIFYSNQRSQLIFAKLFSLLL</sequence>